<evidence type="ECO:0000256" key="7">
    <source>
        <dbReference type="ARBA" id="ARBA00022697"/>
    </source>
</evidence>
<evidence type="ECO:0000256" key="4">
    <source>
        <dbReference type="ARBA" id="ARBA00017858"/>
    </source>
</evidence>
<dbReference type="InterPro" id="IPR006204">
    <property type="entry name" value="GHMP_kinase_N_dom"/>
</dbReference>
<evidence type="ECO:0000256" key="5">
    <source>
        <dbReference type="ARBA" id="ARBA00022605"/>
    </source>
</evidence>
<evidence type="ECO:0000256" key="8">
    <source>
        <dbReference type="ARBA" id="ARBA00022741"/>
    </source>
</evidence>
<comment type="function">
    <text evidence="12 13">Catalyzes the ATP-dependent phosphorylation of L-homoserine to L-homoserine phosphate.</text>
</comment>
<dbReference type="Proteomes" id="UP001158066">
    <property type="component" value="Unassembled WGS sequence"/>
</dbReference>
<dbReference type="PRINTS" id="PR00958">
    <property type="entry name" value="HOMSERKINASE"/>
</dbReference>
<evidence type="ECO:0000256" key="2">
    <source>
        <dbReference type="ARBA" id="ARBA00007370"/>
    </source>
</evidence>
<feature type="binding site" evidence="13">
    <location>
        <begin position="88"/>
        <end position="98"/>
    </location>
    <ligand>
        <name>ATP</name>
        <dbReference type="ChEBI" id="CHEBI:30616"/>
    </ligand>
</feature>
<dbReference type="SUPFAM" id="SSF54211">
    <property type="entry name" value="Ribosomal protein S5 domain 2-like"/>
    <property type="match status" value="1"/>
</dbReference>
<keyword evidence="10 13" id="KW-0067">ATP-binding</keyword>
<evidence type="ECO:0000259" key="14">
    <source>
        <dbReference type="Pfam" id="PF00288"/>
    </source>
</evidence>
<dbReference type="InterPro" id="IPR006203">
    <property type="entry name" value="GHMP_knse_ATP-bd_CS"/>
</dbReference>
<dbReference type="HAMAP" id="MF_00384">
    <property type="entry name" value="Homoser_kinase"/>
    <property type="match status" value="1"/>
</dbReference>
<reference evidence="15" key="1">
    <citation type="submission" date="2017-05" db="EMBL/GenBank/DDBJ databases">
        <authorList>
            <person name="Varghese N."/>
            <person name="Submissions S."/>
        </authorList>
    </citation>
    <scope>NUCLEOTIDE SEQUENCE</scope>
    <source>
        <strain evidence="15">Su22</strain>
    </source>
</reference>
<gene>
    <name evidence="13" type="primary">thrB</name>
    <name evidence="15" type="ORF">SAMN06296020_11673</name>
</gene>
<dbReference type="Gene3D" id="3.30.230.10">
    <property type="match status" value="1"/>
</dbReference>
<keyword evidence="16" id="KW-1185">Reference proteome</keyword>
<dbReference type="GO" id="GO:0005524">
    <property type="term" value="F:ATP binding"/>
    <property type="evidence" value="ECO:0007669"/>
    <property type="project" value="UniProtKB-UniRule"/>
</dbReference>
<dbReference type="PANTHER" id="PTHR20861:SF1">
    <property type="entry name" value="HOMOSERINE KINASE"/>
    <property type="match status" value="1"/>
</dbReference>
<comment type="caution">
    <text evidence="15">The sequence shown here is derived from an EMBL/GenBank/DDBJ whole genome shotgun (WGS) entry which is preliminary data.</text>
</comment>
<dbReference type="InterPro" id="IPR014721">
    <property type="entry name" value="Ribsml_uS5_D2-typ_fold_subgr"/>
</dbReference>
<keyword evidence="9 13" id="KW-0418">Kinase</keyword>
<dbReference type="InterPro" id="IPR036554">
    <property type="entry name" value="GHMP_kinase_C_sf"/>
</dbReference>
<organism evidence="15 16">
    <name type="scientific">Anoxynatronum buryatiense</name>
    <dbReference type="NCBI Taxonomy" id="489973"/>
    <lineage>
        <taxon>Bacteria</taxon>
        <taxon>Bacillati</taxon>
        <taxon>Bacillota</taxon>
        <taxon>Clostridia</taxon>
        <taxon>Eubacteriales</taxon>
        <taxon>Clostridiaceae</taxon>
        <taxon>Anoxynatronum</taxon>
    </lineage>
</organism>
<dbReference type="InterPro" id="IPR000870">
    <property type="entry name" value="Homoserine_kinase"/>
</dbReference>
<keyword evidence="5 13" id="KW-0028">Amino-acid biosynthesis</keyword>
<protein>
    <recommendedName>
        <fullName evidence="4 13">Homoserine kinase</fullName>
        <shortName evidence="13">HK</shortName>
        <shortName evidence="13">HSK</shortName>
        <ecNumber evidence="3 13">2.7.1.39</ecNumber>
    </recommendedName>
</protein>
<dbReference type="PANTHER" id="PTHR20861">
    <property type="entry name" value="HOMOSERINE/4-DIPHOSPHOCYTIDYL-2-C-METHYL-D-ERYTHRITOL KINASE"/>
    <property type="match status" value="1"/>
</dbReference>
<feature type="domain" description="GHMP kinase N-terminal" evidence="14">
    <location>
        <begin position="60"/>
        <end position="141"/>
    </location>
</feature>
<dbReference type="PIRSF" id="PIRSF000676">
    <property type="entry name" value="Homoser_kin"/>
    <property type="match status" value="1"/>
</dbReference>
<evidence type="ECO:0000256" key="11">
    <source>
        <dbReference type="ARBA" id="ARBA00049375"/>
    </source>
</evidence>
<evidence type="ECO:0000256" key="3">
    <source>
        <dbReference type="ARBA" id="ARBA00012078"/>
    </source>
</evidence>
<evidence type="ECO:0000256" key="6">
    <source>
        <dbReference type="ARBA" id="ARBA00022679"/>
    </source>
</evidence>
<evidence type="ECO:0000256" key="9">
    <source>
        <dbReference type="ARBA" id="ARBA00022777"/>
    </source>
</evidence>
<dbReference type="GO" id="GO:0009088">
    <property type="term" value="P:threonine biosynthetic process"/>
    <property type="evidence" value="ECO:0007669"/>
    <property type="project" value="UniProtKB-UniRule"/>
</dbReference>
<dbReference type="EMBL" id="FXUF01000016">
    <property type="protein sequence ID" value="SMP68250.1"/>
    <property type="molecule type" value="Genomic_DNA"/>
</dbReference>
<name>A0AA45WYD7_9CLOT</name>
<comment type="subcellular location">
    <subcellularLocation>
        <location evidence="13">Cytoplasm</location>
    </subcellularLocation>
</comment>
<dbReference type="EC" id="2.7.1.39" evidence="3 13"/>
<evidence type="ECO:0000256" key="12">
    <source>
        <dbReference type="ARBA" id="ARBA00049954"/>
    </source>
</evidence>
<keyword evidence="7 13" id="KW-0791">Threonine biosynthesis</keyword>
<dbReference type="AlphaFoldDB" id="A0AA45WYD7"/>
<evidence type="ECO:0000313" key="15">
    <source>
        <dbReference type="EMBL" id="SMP68250.1"/>
    </source>
</evidence>
<dbReference type="GO" id="GO:0004413">
    <property type="term" value="F:homoserine kinase activity"/>
    <property type="evidence" value="ECO:0007669"/>
    <property type="project" value="UniProtKB-UniRule"/>
</dbReference>
<evidence type="ECO:0000256" key="13">
    <source>
        <dbReference type="HAMAP-Rule" id="MF_00384"/>
    </source>
</evidence>
<dbReference type="GO" id="GO:0005737">
    <property type="term" value="C:cytoplasm"/>
    <property type="evidence" value="ECO:0007669"/>
    <property type="project" value="UniProtKB-SubCell"/>
</dbReference>
<evidence type="ECO:0000256" key="1">
    <source>
        <dbReference type="ARBA" id="ARBA00005015"/>
    </source>
</evidence>
<evidence type="ECO:0000313" key="16">
    <source>
        <dbReference type="Proteomes" id="UP001158066"/>
    </source>
</evidence>
<dbReference type="Pfam" id="PF00288">
    <property type="entry name" value="GHMP_kinases_N"/>
    <property type="match status" value="1"/>
</dbReference>
<dbReference type="NCBIfam" id="TIGR00191">
    <property type="entry name" value="thrB"/>
    <property type="match status" value="1"/>
</dbReference>
<sequence>MAMMRVRVPATMANIGPGFDCMGMALNLYNELEVEELESGLIIENIGRDAKGLPTDETHLVVRSMQRVFDAVGRKPGGIHLRVTTAIPVSRGLGSSAACIVGGLVAANELIKGNLNRQELLELAVELEGHPDNVAPALLGGIVVSAGEAGDTSYIRFPVPAELQTLTAIPNIELSTSAARQALPKEVSYADAVHNVGRAALLVAALMQENYTVVEKALDDRLHQPYRSRLLPSLDHIYQQSRKKGLKALIISGAGPTLAYLLMPQTRGGQQVFLDLLAETSEEWEVLTLSGDNEGAVCLR</sequence>
<keyword evidence="8 13" id="KW-0547">Nucleotide-binding</keyword>
<dbReference type="InterPro" id="IPR020568">
    <property type="entry name" value="Ribosomal_Su5_D2-typ_SF"/>
</dbReference>
<proteinExistence type="inferred from homology"/>
<keyword evidence="13" id="KW-0963">Cytoplasm</keyword>
<dbReference type="SUPFAM" id="SSF55060">
    <property type="entry name" value="GHMP Kinase, C-terminal domain"/>
    <property type="match status" value="1"/>
</dbReference>
<accession>A0AA45WYD7</accession>
<dbReference type="NCBIfam" id="NF002288">
    <property type="entry name" value="PRK01212.1-4"/>
    <property type="match status" value="1"/>
</dbReference>
<evidence type="ECO:0000256" key="10">
    <source>
        <dbReference type="ARBA" id="ARBA00022840"/>
    </source>
</evidence>
<dbReference type="PROSITE" id="PS00627">
    <property type="entry name" value="GHMP_KINASES_ATP"/>
    <property type="match status" value="1"/>
</dbReference>
<comment type="similarity">
    <text evidence="2 13">Belongs to the GHMP kinase family. Homoserine kinase subfamily.</text>
</comment>
<dbReference type="Gene3D" id="3.30.70.890">
    <property type="entry name" value="GHMP kinase, C-terminal domain"/>
    <property type="match status" value="1"/>
</dbReference>
<keyword evidence="6 13" id="KW-0808">Transferase</keyword>
<dbReference type="RefSeq" id="WP_283410484.1">
    <property type="nucleotide sequence ID" value="NZ_FXUF01000016.1"/>
</dbReference>
<comment type="catalytic activity">
    <reaction evidence="11 13">
        <text>L-homoserine + ATP = O-phospho-L-homoserine + ADP + H(+)</text>
        <dbReference type="Rhea" id="RHEA:13985"/>
        <dbReference type="ChEBI" id="CHEBI:15378"/>
        <dbReference type="ChEBI" id="CHEBI:30616"/>
        <dbReference type="ChEBI" id="CHEBI:57476"/>
        <dbReference type="ChEBI" id="CHEBI:57590"/>
        <dbReference type="ChEBI" id="CHEBI:456216"/>
        <dbReference type="EC" id="2.7.1.39"/>
    </reaction>
</comment>
<comment type="pathway">
    <text evidence="1 13">Amino-acid biosynthesis; L-threonine biosynthesis; L-threonine from L-aspartate: step 4/5.</text>
</comment>